<dbReference type="EMBL" id="LWBR01000079">
    <property type="protein sequence ID" value="KZN94706.1"/>
    <property type="molecule type" value="Genomic_DNA"/>
</dbReference>
<reference evidence="1 2" key="1">
    <citation type="submission" date="2016-04" db="EMBL/GenBank/DDBJ databases">
        <title>Draft genome sequence of Aeribacillus pallidus 8m3 from petroleum reservoir.</title>
        <authorList>
            <person name="Poltaraus A.B."/>
            <person name="Nazina T.N."/>
            <person name="Tourova T.P."/>
            <person name="Malakho S.M."/>
            <person name="Korshunova A.V."/>
            <person name="Sokolova D.S."/>
        </authorList>
    </citation>
    <scope>NUCLEOTIDE SEQUENCE [LARGE SCALE GENOMIC DNA]</scope>
    <source>
        <strain evidence="1 2">8m3</strain>
    </source>
</reference>
<name>A0A167YYK9_9BACI</name>
<evidence type="ECO:0000313" key="1">
    <source>
        <dbReference type="EMBL" id="KZN94706.1"/>
    </source>
</evidence>
<keyword evidence="2" id="KW-1185">Reference proteome</keyword>
<sequence length="77" mass="8712">MSAGSFDALLCVDMKIFMITAFHGCRESKCDQISENPKMEVLHMIGIEHLFLAKKLSSIFNFFTMKAQMFSTKAPNC</sequence>
<gene>
    <name evidence="1" type="ORF">AZI98_18575</name>
</gene>
<proteinExistence type="predicted"/>
<evidence type="ECO:0000313" key="2">
    <source>
        <dbReference type="Proteomes" id="UP000076476"/>
    </source>
</evidence>
<accession>A0A164BSU7</accession>
<dbReference type="AlphaFoldDB" id="A0A167YYK9"/>
<comment type="caution">
    <text evidence="1">The sequence shown here is derived from an EMBL/GenBank/DDBJ whole genome shotgun (WGS) entry which is preliminary data.</text>
</comment>
<organism evidence="1 2">
    <name type="scientific">Aeribacillus pallidus</name>
    <dbReference type="NCBI Taxonomy" id="33936"/>
    <lineage>
        <taxon>Bacteria</taxon>
        <taxon>Bacillati</taxon>
        <taxon>Bacillota</taxon>
        <taxon>Bacilli</taxon>
        <taxon>Bacillales</taxon>
        <taxon>Bacillaceae</taxon>
        <taxon>Aeribacillus</taxon>
    </lineage>
</organism>
<accession>A0A167YYK9</accession>
<dbReference type="Proteomes" id="UP000076476">
    <property type="component" value="Unassembled WGS sequence"/>
</dbReference>
<protein>
    <submittedName>
        <fullName evidence="1">Uncharacterized protein</fullName>
    </submittedName>
</protein>